<name>A0AAV0FDX2_9ASTE</name>
<dbReference type="Proteomes" id="UP001152523">
    <property type="component" value="Unassembled WGS sequence"/>
</dbReference>
<organism evidence="2 3">
    <name type="scientific">Cuscuta epithymum</name>
    <dbReference type="NCBI Taxonomy" id="186058"/>
    <lineage>
        <taxon>Eukaryota</taxon>
        <taxon>Viridiplantae</taxon>
        <taxon>Streptophyta</taxon>
        <taxon>Embryophyta</taxon>
        <taxon>Tracheophyta</taxon>
        <taxon>Spermatophyta</taxon>
        <taxon>Magnoliopsida</taxon>
        <taxon>eudicotyledons</taxon>
        <taxon>Gunneridae</taxon>
        <taxon>Pentapetalae</taxon>
        <taxon>asterids</taxon>
        <taxon>lamiids</taxon>
        <taxon>Solanales</taxon>
        <taxon>Convolvulaceae</taxon>
        <taxon>Cuscuteae</taxon>
        <taxon>Cuscuta</taxon>
        <taxon>Cuscuta subgen. Cuscuta</taxon>
    </lineage>
</organism>
<proteinExistence type="predicted"/>
<evidence type="ECO:0000256" key="1">
    <source>
        <dbReference type="SAM" id="MobiDB-lite"/>
    </source>
</evidence>
<feature type="region of interest" description="Disordered" evidence="1">
    <location>
        <begin position="69"/>
        <end position="109"/>
    </location>
</feature>
<reference evidence="2" key="1">
    <citation type="submission" date="2022-07" db="EMBL/GenBank/DDBJ databases">
        <authorList>
            <person name="Macas J."/>
            <person name="Novak P."/>
            <person name="Neumann P."/>
        </authorList>
    </citation>
    <scope>NUCLEOTIDE SEQUENCE</scope>
</reference>
<feature type="compositionally biased region" description="Polar residues" evidence="1">
    <location>
        <begin position="77"/>
        <end position="86"/>
    </location>
</feature>
<dbReference type="EMBL" id="CAMAPF010000977">
    <property type="protein sequence ID" value="CAH9133707.1"/>
    <property type="molecule type" value="Genomic_DNA"/>
</dbReference>
<keyword evidence="3" id="KW-1185">Reference proteome</keyword>
<comment type="caution">
    <text evidence="2">The sequence shown here is derived from an EMBL/GenBank/DDBJ whole genome shotgun (WGS) entry which is preliminary data.</text>
</comment>
<dbReference type="AlphaFoldDB" id="A0AAV0FDX2"/>
<sequence length="109" mass="12130">MRPDCTNVDEAYEFLPPRSLFTERLIRMNKAKLQFKSALIYASSPWMPTIKTSRFVKLESLCDVTDGGQKQIGPGAAQSSMKQNSPGAVGSFIKPSHTQLQRKQIGANR</sequence>
<accession>A0AAV0FDX2</accession>
<gene>
    <name evidence="2" type="ORF">CEPIT_LOCUS33151</name>
</gene>
<evidence type="ECO:0000313" key="3">
    <source>
        <dbReference type="Proteomes" id="UP001152523"/>
    </source>
</evidence>
<protein>
    <submittedName>
        <fullName evidence="2">Uncharacterized protein</fullName>
    </submittedName>
</protein>
<evidence type="ECO:0000313" key="2">
    <source>
        <dbReference type="EMBL" id="CAH9133707.1"/>
    </source>
</evidence>